<comment type="caution">
    <text evidence="2">The sequence shown here is derived from an EMBL/GenBank/DDBJ whole genome shotgun (WGS) entry which is preliminary data.</text>
</comment>
<dbReference type="Proteomes" id="UP001230005">
    <property type="component" value="Unassembled WGS sequence"/>
</dbReference>
<organism evidence="2 3">
    <name type="scientific">Evansella vedderi</name>
    <dbReference type="NCBI Taxonomy" id="38282"/>
    <lineage>
        <taxon>Bacteria</taxon>
        <taxon>Bacillati</taxon>
        <taxon>Bacillota</taxon>
        <taxon>Bacilli</taxon>
        <taxon>Bacillales</taxon>
        <taxon>Bacillaceae</taxon>
        <taxon>Evansella</taxon>
    </lineage>
</organism>
<proteinExistence type="predicted"/>
<feature type="domain" description="PilZ" evidence="1">
    <location>
        <begin position="29"/>
        <end position="103"/>
    </location>
</feature>
<dbReference type="RefSeq" id="WP_307321166.1">
    <property type="nucleotide sequence ID" value="NZ_JAUSUG010000001.1"/>
</dbReference>
<evidence type="ECO:0000313" key="3">
    <source>
        <dbReference type="Proteomes" id="UP001230005"/>
    </source>
</evidence>
<evidence type="ECO:0000313" key="2">
    <source>
        <dbReference type="EMBL" id="MDQ0253055.1"/>
    </source>
</evidence>
<dbReference type="Pfam" id="PF07238">
    <property type="entry name" value="PilZ"/>
    <property type="match status" value="1"/>
</dbReference>
<accession>A0ABT9ZQ26</accession>
<dbReference type="EMBL" id="JAUSUG010000001">
    <property type="protein sequence ID" value="MDQ0253055.1"/>
    <property type="molecule type" value="Genomic_DNA"/>
</dbReference>
<keyword evidence="3" id="KW-1185">Reference proteome</keyword>
<gene>
    <name evidence="2" type="ORF">J2S74_000427</name>
</gene>
<protein>
    <recommendedName>
        <fullName evidence="1">PilZ domain-containing protein</fullName>
    </recommendedName>
</protein>
<reference evidence="2 3" key="1">
    <citation type="submission" date="2023-07" db="EMBL/GenBank/DDBJ databases">
        <title>Genomic Encyclopedia of Type Strains, Phase IV (KMG-IV): sequencing the most valuable type-strain genomes for metagenomic binning, comparative biology and taxonomic classification.</title>
        <authorList>
            <person name="Goeker M."/>
        </authorList>
    </citation>
    <scope>NUCLEOTIDE SEQUENCE [LARGE SCALE GENOMIC DNA]</scope>
    <source>
        <strain evidence="2 3">DSM 9768</strain>
    </source>
</reference>
<dbReference type="InterPro" id="IPR009875">
    <property type="entry name" value="PilZ_domain"/>
</dbReference>
<name>A0ABT9ZQ26_9BACI</name>
<sequence>MRYKREELFRYKFKEPLECRIKILRVNGEKVASNFGEARIWDMSPNGIKLEAPLDFQCEQNDVELEIRFSLKEDIVVGGKLVWNKNFGISNYLYGVSLLASPEVESLIIENLKELNQNVVSN</sequence>
<evidence type="ECO:0000259" key="1">
    <source>
        <dbReference type="Pfam" id="PF07238"/>
    </source>
</evidence>